<dbReference type="GeneID" id="20809579"/>
<feature type="compositionally biased region" description="Polar residues" evidence="1">
    <location>
        <begin position="31"/>
        <end position="44"/>
    </location>
</feature>
<dbReference type="RefSeq" id="XP_009831459.1">
    <property type="nucleotide sequence ID" value="XM_009833157.1"/>
</dbReference>
<evidence type="ECO:0000313" key="2">
    <source>
        <dbReference type="EMBL" id="ETV78740.1"/>
    </source>
</evidence>
<feature type="compositionally biased region" description="Basic and acidic residues" evidence="1">
    <location>
        <begin position="11"/>
        <end position="30"/>
    </location>
</feature>
<gene>
    <name evidence="2" type="ORF">H257_07583</name>
</gene>
<dbReference type="VEuPathDB" id="FungiDB:H257_07583"/>
<feature type="region of interest" description="Disordered" evidence="1">
    <location>
        <begin position="1"/>
        <end position="47"/>
    </location>
</feature>
<accession>W4GGD9</accession>
<protein>
    <recommendedName>
        <fullName evidence="3">Transposase Tc1-like domain-containing protein</fullName>
    </recommendedName>
</protein>
<dbReference type="EMBL" id="KI913129">
    <property type="protein sequence ID" value="ETV78740.1"/>
    <property type="molecule type" value="Genomic_DNA"/>
</dbReference>
<sequence length="102" mass="11408">MLGNSGSKPVRTHEEIEVTIKAAPQEDRQTLRSLASHSGTSKTTIMRHMGVTKKFKAPHQAPTPTTRSDCELALRAAKSKRFNKKVMFLAAVARPRYDPHLR</sequence>
<organism evidence="2">
    <name type="scientific">Aphanomyces astaci</name>
    <name type="common">Crayfish plague agent</name>
    <dbReference type="NCBI Taxonomy" id="112090"/>
    <lineage>
        <taxon>Eukaryota</taxon>
        <taxon>Sar</taxon>
        <taxon>Stramenopiles</taxon>
        <taxon>Oomycota</taxon>
        <taxon>Saprolegniomycetes</taxon>
        <taxon>Saprolegniales</taxon>
        <taxon>Verrucalvaceae</taxon>
        <taxon>Aphanomyces</taxon>
    </lineage>
</organism>
<proteinExistence type="predicted"/>
<evidence type="ECO:0008006" key="3">
    <source>
        <dbReference type="Google" id="ProtNLM"/>
    </source>
</evidence>
<name>W4GGD9_APHAT</name>
<reference evidence="2" key="1">
    <citation type="submission" date="2013-12" db="EMBL/GenBank/DDBJ databases">
        <title>The Genome Sequence of Aphanomyces astaci APO3.</title>
        <authorList>
            <consortium name="The Broad Institute Genomics Platform"/>
            <person name="Russ C."/>
            <person name="Tyler B."/>
            <person name="van West P."/>
            <person name="Dieguez-Uribeondo J."/>
            <person name="Young S.K."/>
            <person name="Zeng Q."/>
            <person name="Gargeya S."/>
            <person name="Fitzgerald M."/>
            <person name="Abouelleil A."/>
            <person name="Alvarado L."/>
            <person name="Chapman S.B."/>
            <person name="Gainer-Dewar J."/>
            <person name="Goldberg J."/>
            <person name="Griggs A."/>
            <person name="Gujja S."/>
            <person name="Hansen M."/>
            <person name="Howarth C."/>
            <person name="Imamovic A."/>
            <person name="Ireland A."/>
            <person name="Larimer J."/>
            <person name="McCowan C."/>
            <person name="Murphy C."/>
            <person name="Pearson M."/>
            <person name="Poon T.W."/>
            <person name="Priest M."/>
            <person name="Roberts A."/>
            <person name="Saif S."/>
            <person name="Shea T."/>
            <person name="Sykes S."/>
            <person name="Wortman J."/>
            <person name="Nusbaum C."/>
            <person name="Birren B."/>
        </authorList>
    </citation>
    <scope>NUCLEOTIDE SEQUENCE [LARGE SCALE GENOMIC DNA]</scope>
    <source>
        <strain evidence="2">APO3</strain>
    </source>
</reference>
<evidence type="ECO:0000256" key="1">
    <source>
        <dbReference type="SAM" id="MobiDB-lite"/>
    </source>
</evidence>
<dbReference type="AlphaFoldDB" id="W4GGD9"/>